<dbReference type="PRINTS" id="PR00463">
    <property type="entry name" value="EP450I"/>
</dbReference>
<accession>A0AAD8LFI5</accession>
<dbReference type="GO" id="GO:0005506">
    <property type="term" value="F:iron ion binding"/>
    <property type="evidence" value="ECO:0007669"/>
    <property type="project" value="InterPro"/>
</dbReference>
<keyword evidence="11" id="KW-0812">Transmembrane</keyword>
<protein>
    <recommendedName>
        <fullName evidence="14">Cytochrome P450</fullName>
    </recommendedName>
</protein>
<dbReference type="GO" id="GO:0020037">
    <property type="term" value="F:heme binding"/>
    <property type="evidence" value="ECO:0007669"/>
    <property type="project" value="InterPro"/>
</dbReference>
<dbReference type="SUPFAM" id="SSF48264">
    <property type="entry name" value="Cytochrome P450"/>
    <property type="match status" value="1"/>
</dbReference>
<feature type="transmembrane region" description="Helical" evidence="11">
    <location>
        <begin position="12"/>
        <end position="29"/>
    </location>
</feature>
<dbReference type="PANTHER" id="PTHR47947">
    <property type="entry name" value="CYTOCHROME P450 82C3-RELATED"/>
    <property type="match status" value="1"/>
</dbReference>
<evidence type="ECO:0000256" key="2">
    <source>
        <dbReference type="ARBA" id="ARBA00010617"/>
    </source>
</evidence>
<evidence type="ECO:0000256" key="3">
    <source>
        <dbReference type="ARBA" id="ARBA00022617"/>
    </source>
</evidence>
<keyword evidence="7 10" id="KW-0503">Monooxygenase</keyword>
<dbReference type="GO" id="GO:0016705">
    <property type="term" value="F:oxidoreductase activity, acting on paired donors, with incorporation or reduction of molecular oxygen"/>
    <property type="evidence" value="ECO:0007669"/>
    <property type="project" value="InterPro"/>
</dbReference>
<dbReference type="CDD" id="cd20653">
    <property type="entry name" value="CYP81"/>
    <property type="match status" value="1"/>
</dbReference>
<dbReference type="PROSITE" id="PS00086">
    <property type="entry name" value="CYTOCHROME_P450"/>
    <property type="match status" value="1"/>
</dbReference>
<dbReference type="InterPro" id="IPR001128">
    <property type="entry name" value="Cyt_P450"/>
</dbReference>
<keyword evidence="3 9" id="KW-0349">Heme</keyword>
<dbReference type="PRINTS" id="PR00385">
    <property type="entry name" value="P450"/>
</dbReference>
<comment type="cofactor">
    <cofactor evidence="9">
        <name>heme</name>
        <dbReference type="ChEBI" id="CHEBI:30413"/>
    </cofactor>
</comment>
<dbReference type="FunFam" id="1.10.630.10:FF:000023">
    <property type="entry name" value="Cytochrome P450 family protein"/>
    <property type="match status" value="1"/>
</dbReference>
<keyword evidence="6 9" id="KW-0408">Iron</keyword>
<feature type="binding site" description="axial binding residue" evidence="9">
    <location>
        <position position="451"/>
    </location>
    <ligand>
        <name>heme</name>
        <dbReference type="ChEBI" id="CHEBI:30413"/>
    </ligand>
    <ligandPart>
        <name>Fe</name>
        <dbReference type="ChEBI" id="CHEBI:18248"/>
    </ligandPart>
</feature>
<comment type="similarity">
    <text evidence="2 10">Belongs to the cytochrome P450 family.</text>
</comment>
<gene>
    <name evidence="12" type="ORF">QVD17_02397</name>
</gene>
<evidence type="ECO:0000256" key="11">
    <source>
        <dbReference type="SAM" id="Phobius"/>
    </source>
</evidence>
<organism evidence="12 13">
    <name type="scientific">Tagetes erecta</name>
    <name type="common">African marigold</name>
    <dbReference type="NCBI Taxonomy" id="13708"/>
    <lineage>
        <taxon>Eukaryota</taxon>
        <taxon>Viridiplantae</taxon>
        <taxon>Streptophyta</taxon>
        <taxon>Embryophyta</taxon>
        <taxon>Tracheophyta</taxon>
        <taxon>Spermatophyta</taxon>
        <taxon>Magnoliopsida</taxon>
        <taxon>eudicotyledons</taxon>
        <taxon>Gunneridae</taxon>
        <taxon>Pentapetalae</taxon>
        <taxon>asterids</taxon>
        <taxon>campanulids</taxon>
        <taxon>Asterales</taxon>
        <taxon>Asteraceae</taxon>
        <taxon>Asteroideae</taxon>
        <taxon>Heliantheae alliance</taxon>
        <taxon>Tageteae</taxon>
        <taxon>Tagetes</taxon>
    </lineage>
</organism>
<evidence type="ECO:0000256" key="10">
    <source>
        <dbReference type="RuleBase" id="RU000461"/>
    </source>
</evidence>
<evidence type="ECO:0000256" key="7">
    <source>
        <dbReference type="ARBA" id="ARBA00023033"/>
    </source>
</evidence>
<name>A0AAD8LFI5_TARER</name>
<dbReference type="Proteomes" id="UP001229421">
    <property type="component" value="Unassembled WGS sequence"/>
</dbReference>
<evidence type="ECO:0000256" key="4">
    <source>
        <dbReference type="ARBA" id="ARBA00022723"/>
    </source>
</evidence>
<sequence>MKVEAYKMELPHLYISQLVLILVASYIFTNHIRRRKASNLPPTVFPSIPIIGHLYLLKQPIHRTLAKLSAKYGPVLQLQLGIRRVLVVSSPSAAEECFTKNDIIFANRPNLLFGKIIGVNYTSLAWTSYGDNWRNLRRIASTEILSVHRLNEFHNIRADEIRHMIRKLSSISSPVNVKSVFYEVTLNVMMRMISGKRYFGDANKETEAEAKLFTEILQESYVLASASNVGDYLPNLSWLGVKSLEKKLIAVQKKRDVFFQGIIEQFRKSEGTDVGDGKKTMIELLLSLQESEPEYYTDAMIRAFVLDLLAAGSDTSAGTMEWAMALLLNHPQVLKKAQAEMDRVIGNNRLVEESDMPNLPYLRCIINETLRLCPTTPLLAPHESSHDCVIGGYNIPRGTMLIINQWSIHHDPKVWTDPEKFNPERFEGVEGSQGTRHGFKLLPFGGGRRSCPGEGLAVRMLGITLGAIIQCFNWERMSDDMVDMTEGLGIIMHKVVPLVAKCKPRLETMDVLSNI</sequence>
<evidence type="ECO:0000313" key="12">
    <source>
        <dbReference type="EMBL" id="KAK1436615.1"/>
    </source>
</evidence>
<evidence type="ECO:0000256" key="5">
    <source>
        <dbReference type="ARBA" id="ARBA00023002"/>
    </source>
</evidence>
<comment type="caution">
    <text evidence="12">The sequence shown here is derived from an EMBL/GenBank/DDBJ whole genome shotgun (WGS) entry which is preliminary data.</text>
</comment>
<dbReference type="InterPro" id="IPR002401">
    <property type="entry name" value="Cyt_P450_E_grp-I"/>
</dbReference>
<dbReference type="EMBL" id="JAUHHV010000001">
    <property type="protein sequence ID" value="KAK1436615.1"/>
    <property type="molecule type" value="Genomic_DNA"/>
</dbReference>
<dbReference type="GO" id="GO:0004497">
    <property type="term" value="F:monooxygenase activity"/>
    <property type="evidence" value="ECO:0007669"/>
    <property type="project" value="UniProtKB-KW"/>
</dbReference>
<reference evidence="12" key="1">
    <citation type="journal article" date="2023" name="bioRxiv">
        <title>Improved chromosome-level genome assembly for marigold (Tagetes erecta).</title>
        <authorList>
            <person name="Jiang F."/>
            <person name="Yuan L."/>
            <person name="Wang S."/>
            <person name="Wang H."/>
            <person name="Xu D."/>
            <person name="Wang A."/>
            <person name="Fan W."/>
        </authorList>
    </citation>
    <scope>NUCLEOTIDE SEQUENCE</scope>
    <source>
        <strain evidence="12">WSJ</strain>
        <tissue evidence="12">Leaf</tissue>
    </source>
</reference>
<dbReference type="Gene3D" id="1.10.630.10">
    <property type="entry name" value="Cytochrome P450"/>
    <property type="match status" value="1"/>
</dbReference>
<dbReference type="AlphaFoldDB" id="A0AAD8LFI5"/>
<comment type="subcellular location">
    <subcellularLocation>
        <location evidence="1">Membrane</location>
    </subcellularLocation>
</comment>
<evidence type="ECO:0000256" key="6">
    <source>
        <dbReference type="ARBA" id="ARBA00023004"/>
    </source>
</evidence>
<evidence type="ECO:0000256" key="9">
    <source>
        <dbReference type="PIRSR" id="PIRSR602401-1"/>
    </source>
</evidence>
<keyword evidence="4 9" id="KW-0479">Metal-binding</keyword>
<dbReference type="InterPro" id="IPR036396">
    <property type="entry name" value="Cyt_P450_sf"/>
</dbReference>
<keyword evidence="13" id="KW-1185">Reference proteome</keyword>
<evidence type="ECO:0000256" key="1">
    <source>
        <dbReference type="ARBA" id="ARBA00004370"/>
    </source>
</evidence>
<proteinExistence type="inferred from homology"/>
<evidence type="ECO:0000313" key="13">
    <source>
        <dbReference type="Proteomes" id="UP001229421"/>
    </source>
</evidence>
<evidence type="ECO:0008006" key="14">
    <source>
        <dbReference type="Google" id="ProtNLM"/>
    </source>
</evidence>
<keyword evidence="8 11" id="KW-0472">Membrane</keyword>
<dbReference type="GO" id="GO:0016020">
    <property type="term" value="C:membrane"/>
    <property type="evidence" value="ECO:0007669"/>
    <property type="project" value="UniProtKB-SubCell"/>
</dbReference>
<dbReference type="Pfam" id="PF00067">
    <property type="entry name" value="p450"/>
    <property type="match status" value="1"/>
</dbReference>
<keyword evidence="11" id="KW-1133">Transmembrane helix</keyword>
<dbReference type="PANTHER" id="PTHR47947:SF24">
    <property type="entry name" value="ISOFLAVONE 2'-HYDROXYLASE-LIKE"/>
    <property type="match status" value="1"/>
</dbReference>
<evidence type="ECO:0000256" key="8">
    <source>
        <dbReference type="ARBA" id="ARBA00023136"/>
    </source>
</evidence>
<dbReference type="InterPro" id="IPR017972">
    <property type="entry name" value="Cyt_P450_CS"/>
</dbReference>
<keyword evidence="5 10" id="KW-0560">Oxidoreductase</keyword>
<dbReference type="InterPro" id="IPR050651">
    <property type="entry name" value="Plant_Cytochrome_P450_Monoox"/>
</dbReference>